<proteinExistence type="predicted"/>
<keyword evidence="2" id="KW-1185">Reference proteome</keyword>
<dbReference type="EMBL" id="CP001707">
    <property type="protein sequence ID" value="ACV26521.1"/>
    <property type="molecule type" value="Genomic_DNA"/>
</dbReference>
<evidence type="ECO:0000313" key="2">
    <source>
        <dbReference type="Proteomes" id="UP000001231"/>
    </source>
</evidence>
<dbReference type="InParanoid" id="C7RB79"/>
<evidence type="ECO:0008006" key="3">
    <source>
        <dbReference type="Google" id="ProtNLM"/>
    </source>
</evidence>
<dbReference type="AlphaFoldDB" id="C7RB79"/>
<dbReference type="Gene3D" id="3.40.50.300">
    <property type="entry name" value="P-loop containing nucleotide triphosphate hydrolases"/>
    <property type="match status" value="1"/>
</dbReference>
<protein>
    <recommendedName>
        <fullName evidence="3">Sulfotransferase domain-containing protein</fullName>
    </recommendedName>
</protein>
<name>C7RB79_KANKD</name>
<dbReference type="OrthoDB" id="570215at2"/>
<dbReference type="RefSeq" id="WP_012801035.1">
    <property type="nucleotide sequence ID" value="NC_013166.1"/>
</dbReference>
<accession>C7RB79</accession>
<evidence type="ECO:0000313" key="1">
    <source>
        <dbReference type="EMBL" id="ACV26521.1"/>
    </source>
</evidence>
<sequence length="264" mass="30468">MPRIIAKPDNLNELNKNFAQSKLTQPIFLNSVPKCGTHLIRNIFRMFVPVEQQYHKAFIQIPLLNQHKSEAYNINDPKLSWGHLLFSDESAMALHGVKHIVVVRDPYDWVLARARFFLSDSFQGNLEHLRNGKFTIEQILNMMIFGIYQKAPTLYEIYTHNAVSWMTSEIEIVRYEDIVAHLKNIDTNEAQTFFSGLLSTVCEGGKLPSDWRDRIKVGSDRKQSGTARENLYGSKFKVPNELPDRQKELVDYAAPGLRRILGYE</sequence>
<dbReference type="SUPFAM" id="SSF52540">
    <property type="entry name" value="P-loop containing nucleoside triphosphate hydrolases"/>
    <property type="match status" value="1"/>
</dbReference>
<dbReference type="Proteomes" id="UP000001231">
    <property type="component" value="Chromosome"/>
</dbReference>
<organism evidence="1 2">
    <name type="scientific">Kangiella koreensis (strain DSM 16069 / JCM 12317 / KCTC 12182 / SW-125)</name>
    <dbReference type="NCBI Taxonomy" id="523791"/>
    <lineage>
        <taxon>Bacteria</taxon>
        <taxon>Pseudomonadati</taxon>
        <taxon>Pseudomonadota</taxon>
        <taxon>Gammaproteobacteria</taxon>
        <taxon>Kangiellales</taxon>
        <taxon>Kangiellaceae</taxon>
        <taxon>Kangiella</taxon>
    </lineage>
</organism>
<gene>
    <name evidence="1" type="ordered locus">Kkor_1102</name>
</gene>
<dbReference type="InterPro" id="IPR027417">
    <property type="entry name" value="P-loop_NTPase"/>
</dbReference>
<dbReference type="HOGENOM" id="CLU_1183303_0_0_6"/>
<dbReference type="STRING" id="523791.Kkor_1102"/>
<dbReference type="KEGG" id="kko:Kkor_1102"/>
<dbReference type="eggNOG" id="ENOG502Z8S8">
    <property type="taxonomic scope" value="Bacteria"/>
</dbReference>
<reference evidence="1 2" key="1">
    <citation type="journal article" date="2009" name="Stand. Genomic Sci.">
        <title>Complete genome sequence of Kangiella koreensis type strain (SW-125).</title>
        <authorList>
            <person name="Han C."/>
            <person name="Sikorski J."/>
            <person name="Lapidus A."/>
            <person name="Nolan M."/>
            <person name="Glavina Del Rio T."/>
            <person name="Tice H."/>
            <person name="Cheng J.F."/>
            <person name="Lucas S."/>
            <person name="Chen F."/>
            <person name="Copeland A."/>
            <person name="Ivanova N."/>
            <person name="Mavromatis K."/>
            <person name="Ovchinnikova G."/>
            <person name="Pati A."/>
            <person name="Bruce D."/>
            <person name="Goodwin L."/>
            <person name="Pitluck S."/>
            <person name="Chen A."/>
            <person name="Palaniappan K."/>
            <person name="Land M."/>
            <person name="Hauser L."/>
            <person name="Chang Y.J."/>
            <person name="Jeffries C.D."/>
            <person name="Chain P."/>
            <person name="Saunders E."/>
            <person name="Brettin T."/>
            <person name="Goker M."/>
            <person name="Tindall B.J."/>
            <person name="Bristow J."/>
            <person name="Eisen J.A."/>
            <person name="Markowitz V."/>
            <person name="Hugenholtz P."/>
            <person name="Kyrpides N.C."/>
            <person name="Klenk H.P."/>
            <person name="Detter J.C."/>
        </authorList>
    </citation>
    <scope>NUCLEOTIDE SEQUENCE [LARGE SCALE GENOMIC DNA]</scope>
    <source>
        <strain evidence="2">DSM 16069 / KCTC 12182 / SW-125</strain>
    </source>
</reference>